<evidence type="ECO:0000313" key="5">
    <source>
        <dbReference type="Proteomes" id="UP000450917"/>
    </source>
</evidence>
<dbReference type="CDD" id="cd00438">
    <property type="entry name" value="cupin_RmlC"/>
    <property type="match status" value="1"/>
</dbReference>
<dbReference type="EC" id="5.1.3.13" evidence="3"/>
<comment type="pathway">
    <text evidence="3">Carbohydrate biosynthesis; dTDP-L-rhamnose biosynthesis.</text>
</comment>
<keyword evidence="3 4" id="KW-0413">Isomerase</keyword>
<reference evidence="4 5" key="1">
    <citation type="submission" date="2019-11" db="EMBL/GenBank/DDBJ databases">
        <title>Draft genome sequences of five Paenibacillus species of dairy origin.</title>
        <authorList>
            <person name="Olajide A.M."/>
            <person name="Chen S."/>
            <person name="Lapointe G."/>
        </authorList>
    </citation>
    <scope>NUCLEOTIDE SEQUENCE [LARGE SCALE GENOMIC DNA]</scope>
    <source>
        <strain evidence="4 5">2CS3</strain>
    </source>
</reference>
<name>A0A7X2ZGW5_9BACL</name>
<dbReference type="InterPro" id="IPR000888">
    <property type="entry name" value="RmlC-like"/>
</dbReference>
<dbReference type="InterPro" id="IPR014710">
    <property type="entry name" value="RmlC-like_jellyroll"/>
</dbReference>
<dbReference type="GO" id="GO:0008830">
    <property type="term" value="F:dTDP-4-dehydrorhamnose 3,5-epimerase activity"/>
    <property type="evidence" value="ECO:0007669"/>
    <property type="project" value="UniProtKB-UniRule"/>
</dbReference>
<protein>
    <recommendedName>
        <fullName evidence="3">dTDP-4-dehydrorhamnose 3,5-epimerase</fullName>
        <ecNumber evidence="3">5.1.3.13</ecNumber>
    </recommendedName>
    <alternativeName>
        <fullName evidence="3">Thymidine diphospho-4-keto-rhamnose 3,5-epimerase</fullName>
    </alternativeName>
</protein>
<dbReference type="Pfam" id="PF00908">
    <property type="entry name" value="dTDP_sugar_isom"/>
    <property type="match status" value="1"/>
</dbReference>
<accession>A0A7X2ZGW5</accession>
<feature type="active site" description="Proton donor" evidence="1">
    <location>
        <position position="132"/>
    </location>
</feature>
<dbReference type="SUPFAM" id="SSF51182">
    <property type="entry name" value="RmlC-like cupins"/>
    <property type="match status" value="1"/>
</dbReference>
<gene>
    <name evidence="4" type="primary">rfbC</name>
    <name evidence="4" type="ORF">GNP93_25455</name>
</gene>
<dbReference type="PANTHER" id="PTHR21047">
    <property type="entry name" value="DTDP-6-DEOXY-D-GLUCOSE-3,5 EPIMERASE"/>
    <property type="match status" value="1"/>
</dbReference>
<evidence type="ECO:0000256" key="3">
    <source>
        <dbReference type="RuleBase" id="RU364069"/>
    </source>
</evidence>
<dbReference type="GO" id="GO:0005829">
    <property type="term" value="C:cytosol"/>
    <property type="evidence" value="ECO:0007669"/>
    <property type="project" value="TreeGrafter"/>
</dbReference>
<evidence type="ECO:0000256" key="2">
    <source>
        <dbReference type="PIRSR" id="PIRSR600888-3"/>
    </source>
</evidence>
<dbReference type="GO" id="GO:0000271">
    <property type="term" value="P:polysaccharide biosynthetic process"/>
    <property type="evidence" value="ECO:0007669"/>
    <property type="project" value="TreeGrafter"/>
</dbReference>
<dbReference type="RefSeq" id="WP_155615798.1">
    <property type="nucleotide sequence ID" value="NZ_WNZX01000037.1"/>
</dbReference>
<dbReference type="InterPro" id="IPR011051">
    <property type="entry name" value="RmlC_Cupin_sf"/>
</dbReference>
<proteinExistence type="inferred from homology"/>
<feature type="site" description="Participates in a stacking interaction with the thymidine ring of dTDP-4-oxo-6-deoxyglucose" evidence="2">
    <location>
        <position position="138"/>
    </location>
</feature>
<comment type="similarity">
    <text evidence="3">Belongs to the dTDP-4-dehydrorhamnose 3,5-epimerase family.</text>
</comment>
<keyword evidence="5" id="KW-1185">Reference proteome</keyword>
<dbReference type="EMBL" id="WNZX01000037">
    <property type="protein sequence ID" value="MUG73951.1"/>
    <property type="molecule type" value="Genomic_DNA"/>
</dbReference>
<comment type="catalytic activity">
    <reaction evidence="3">
        <text>dTDP-4-dehydro-6-deoxy-alpha-D-glucose = dTDP-4-dehydro-beta-L-rhamnose</text>
        <dbReference type="Rhea" id="RHEA:16969"/>
        <dbReference type="ChEBI" id="CHEBI:57649"/>
        <dbReference type="ChEBI" id="CHEBI:62830"/>
        <dbReference type="EC" id="5.1.3.13"/>
    </reaction>
</comment>
<dbReference type="UniPathway" id="UPA00124"/>
<dbReference type="Proteomes" id="UP000450917">
    <property type="component" value="Unassembled WGS sequence"/>
</dbReference>
<evidence type="ECO:0000256" key="1">
    <source>
        <dbReference type="PIRSR" id="PIRSR600888-1"/>
    </source>
</evidence>
<comment type="subunit">
    <text evidence="3">Homodimer.</text>
</comment>
<dbReference type="Gene3D" id="2.60.120.10">
    <property type="entry name" value="Jelly Rolls"/>
    <property type="match status" value="1"/>
</dbReference>
<comment type="caution">
    <text evidence="4">The sequence shown here is derived from an EMBL/GenBank/DDBJ whole genome shotgun (WGS) entry which is preliminary data.</text>
</comment>
<evidence type="ECO:0000313" key="4">
    <source>
        <dbReference type="EMBL" id="MUG73951.1"/>
    </source>
</evidence>
<feature type="active site" description="Proton acceptor" evidence="1">
    <location>
        <position position="62"/>
    </location>
</feature>
<dbReference type="GO" id="GO:0019305">
    <property type="term" value="P:dTDP-rhamnose biosynthetic process"/>
    <property type="evidence" value="ECO:0007669"/>
    <property type="project" value="UniProtKB-UniRule"/>
</dbReference>
<comment type="function">
    <text evidence="3">Catalyzes the epimerization of the C3' and C5'positions of dTDP-6-deoxy-D-xylo-4-hexulose, forming dTDP-6-deoxy-L-lyxo-4-hexulose.</text>
</comment>
<dbReference type="PANTHER" id="PTHR21047:SF2">
    <property type="entry name" value="THYMIDINE DIPHOSPHO-4-KETO-RHAMNOSE 3,5-EPIMERASE"/>
    <property type="match status" value="1"/>
</dbReference>
<dbReference type="AlphaFoldDB" id="A0A7X2ZGW5"/>
<dbReference type="NCBIfam" id="TIGR01221">
    <property type="entry name" value="rmlC"/>
    <property type="match status" value="1"/>
</dbReference>
<sequence length="182" mass="20729">MKLIPTKLNDVVLVEPTIHGDHRGFFMESYNSKLFHHHGIDVHFVQDNHSLSTEAGVLRGLHYQLNPKAQTKLVRVISGAIYDVVLDIRKSSSTYGQWVGVILSEANRRQLLVPKGFAHGFCTIVPNTQVIYKVDEYYAPEYDRGILWNDPTLDIAWPTAKPILSDKDQKFPLLKDAEINFD</sequence>
<organism evidence="4 5">
    <name type="scientific">Paenibacillus validus</name>
    <dbReference type="NCBI Taxonomy" id="44253"/>
    <lineage>
        <taxon>Bacteria</taxon>
        <taxon>Bacillati</taxon>
        <taxon>Bacillota</taxon>
        <taxon>Bacilli</taxon>
        <taxon>Bacillales</taxon>
        <taxon>Paenibacillaceae</taxon>
        <taxon>Paenibacillus</taxon>
    </lineage>
</organism>